<proteinExistence type="inferred from homology"/>
<dbReference type="InterPro" id="IPR025661">
    <property type="entry name" value="Pept_asp_AS"/>
</dbReference>
<dbReference type="PANTHER" id="PTHR12411">
    <property type="entry name" value="CYSTEINE PROTEASE FAMILY C1-RELATED"/>
    <property type="match status" value="1"/>
</dbReference>
<evidence type="ECO:0000256" key="4">
    <source>
        <dbReference type="ARBA" id="ARBA00022807"/>
    </source>
</evidence>
<feature type="chain" id="PRO_5015936783" evidence="7">
    <location>
        <begin position="20"/>
        <end position="692"/>
    </location>
</feature>
<dbReference type="PRINTS" id="PR00705">
    <property type="entry name" value="PAPAIN"/>
</dbReference>
<dbReference type="PROSITE" id="PS00639">
    <property type="entry name" value="THIOL_PROTEASE_HIS"/>
    <property type="match status" value="1"/>
</dbReference>
<evidence type="ECO:0000259" key="9">
    <source>
        <dbReference type="SMART" id="SM00848"/>
    </source>
</evidence>
<dbReference type="SMART" id="SM00645">
    <property type="entry name" value="Pept_C1"/>
    <property type="match status" value="1"/>
</dbReference>
<accession>A0A2W1BNW8</accession>
<evidence type="ECO:0000256" key="7">
    <source>
        <dbReference type="SAM" id="SignalP"/>
    </source>
</evidence>
<dbReference type="GO" id="GO:0008234">
    <property type="term" value="F:cysteine-type peptidase activity"/>
    <property type="evidence" value="ECO:0007669"/>
    <property type="project" value="UniProtKB-KW"/>
</dbReference>
<dbReference type="OrthoDB" id="65740at2759"/>
<dbReference type="Proteomes" id="UP000249218">
    <property type="component" value="Unassembled WGS sequence"/>
</dbReference>
<dbReference type="InterPro" id="IPR038765">
    <property type="entry name" value="Papain-like_cys_pep_sf"/>
</dbReference>
<dbReference type="SMART" id="SM00848">
    <property type="entry name" value="Inhibitor_I29"/>
    <property type="match status" value="1"/>
</dbReference>
<dbReference type="InterPro" id="IPR025660">
    <property type="entry name" value="Pept_his_AS"/>
</dbReference>
<feature type="signal peptide" evidence="7">
    <location>
        <begin position="1"/>
        <end position="19"/>
    </location>
</feature>
<evidence type="ECO:0000256" key="1">
    <source>
        <dbReference type="ARBA" id="ARBA00008455"/>
    </source>
</evidence>
<sequence>MAAIPATLVLFLYITLASGYTLLREDDDNEIVWPSEYHFKGEKLNLKSSLKETFEVWYSAELNRSRVDFQNGNVKKYYYGDTGHAFVIHPITTEEVTNEEVCLVRPDVDEQIDFLPDVSELTYTGQTMTLYDKVVDVWSSTEEYEEKVLRETTLYVFKTDAGIDLPVQLVRKTYNYDLGEVSAHTISNFFDYTDEISEEELTVENGQTMTLYDKVVDVWSSAEEYGEKMLWETTLYVFKTDAGIDLPVQLVRKMYNYDVGEVSSHTISNFFDYTDEISEEELTVENEDDCEYLFADIPDYKTTMKYYHPDIPVELDAAFEMYTTHHGKHYQDNEHQIRKTIFEKNWSATLCSELRLQDDCEDPFDDFPDYKTTMKFYHPDIPVELDAAFEMYTTHHGKHYQDNEHQIRKTIFEKNWRMVEEHNRKNLGFRVELNDFSDKTDEELKYLAGTFPSSRQDPDMLPFPHTLQEIDELAEELPENFDLRIEGAITPVKNQGHCGSCWAFCTTAAVEGAIARSNGDRLLDLSEQSLVDCAWGFDNLGCNGGTLDGAMKYVLTHGIPTEMEYGVYEANDGYCAIQNMTNPYKIRGFSQVTPRNPNALKLALVKYGPVTVAVHASSIMQHYSNGLFYDFSCEDSYANHGVTVVGYGVRNEEEYWIVKNSWGETWGEDGYILISAKNNNCGVLDSPFYPIV</sequence>
<keyword evidence="5" id="KW-0865">Zymogen</keyword>
<evidence type="ECO:0000259" key="8">
    <source>
        <dbReference type="SMART" id="SM00645"/>
    </source>
</evidence>
<dbReference type="FunFam" id="3.90.70.10:FF:000039">
    <property type="entry name" value="Cysteine proteinase 2, putative"/>
    <property type="match status" value="1"/>
</dbReference>
<keyword evidence="11" id="KW-1185">Reference proteome</keyword>
<keyword evidence="6" id="KW-1015">Disulfide bond</keyword>
<dbReference type="Pfam" id="PF00112">
    <property type="entry name" value="Peptidase_C1"/>
    <property type="match status" value="1"/>
</dbReference>
<dbReference type="EMBL" id="KZ149947">
    <property type="protein sequence ID" value="PZC76742.1"/>
    <property type="molecule type" value="Genomic_DNA"/>
</dbReference>
<gene>
    <name evidence="10" type="primary">HaOG204186</name>
    <name evidence="10" type="ORF">B5X24_HaOG204186</name>
</gene>
<evidence type="ECO:0000256" key="3">
    <source>
        <dbReference type="ARBA" id="ARBA00022801"/>
    </source>
</evidence>
<dbReference type="AlphaFoldDB" id="A0A2W1BNW8"/>
<dbReference type="InterPro" id="IPR039417">
    <property type="entry name" value="Peptidase_C1A_papain-like"/>
</dbReference>
<reference evidence="10 11" key="1">
    <citation type="journal article" date="2017" name="BMC Biol.">
        <title>Genomic innovations, transcriptional plasticity and gene loss underlying the evolution and divergence of two highly polyphagous and invasive Helicoverpa pest species.</title>
        <authorList>
            <person name="Pearce S.L."/>
            <person name="Clarke D.F."/>
            <person name="East P.D."/>
            <person name="Elfekih S."/>
            <person name="Gordon K.H."/>
            <person name="Jermiin L.S."/>
            <person name="McGaughran A."/>
            <person name="Oakeshott J.G."/>
            <person name="Papanikolaou A."/>
            <person name="Perera O.P."/>
            <person name="Rane R.V."/>
            <person name="Richards S."/>
            <person name="Tay W.T."/>
            <person name="Walsh T.K."/>
            <person name="Anderson A."/>
            <person name="Anderson C.J."/>
            <person name="Asgari S."/>
            <person name="Board P.G."/>
            <person name="Bretschneider A."/>
            <person name="Campbell P.M."/>
            <person name="Chertemps T."/>
            <person name="Christeller J.T."/>
            <person name="Coppin C.W."/>
            <person name="Downes S.J."/>
            <person name="Duan G."/>
            <person name="Farnsworth C.A."/>
            <person name="Good R.T."/>
            <person name="Han L.B."/>
            <person name="Han Y.C."/>
            <person name="Hatje K."/>
            <person name="Horne I."/>
            <person name="Huang Y.P."/>
            <person name="Hughes D.S."/>
            <person name="Jacquin-Joly E."/>
            <person name="James W."/>
            <person name="Jhangiani S."/>
            <person name="Kollmar M."/>
            <person name="Kuwar S.S."/>
            <person name="Li S."/>
            <person name="Liu N.Y."/>
            <person name="Maibeche M.T."/>
            <person name="Miller J.R."/>
            <person name="Montagne N."/>
            <person name="Perry T."/>
            <person name="Qu J."/>
            <person name="Song S.V."/>
            <person name="Sutton G.G."/>
            <person name="Vogel H."/>
            <person name="Walenz B.P."/>
            <person name="Xu W."/>
            <person name="Zhang H.J."/>
            <person name="Zou Z."/>
            <person name="Batterham P."/>
            <person name="Edwards O.R."/>
            <person name="Feyereisen R."/>
            <person name="Gibbs R.A."/>
            <person name="Heckel D.G."/>
            <person name="McGrath A."/>
            <person name="Robin C."/>
            <person name="Scherer S.E."/>
            <person name="Worley K.C."/>
            <person name="Wu Y.D."/>
        </authorList>
    </citation>
    <scope>NUCLEOTIDE SEQUENCE [LARGE SCALE GENOMIC DNA]</scope>
    <source>
        <strain evidence="10">Harm_GR_Male_#8</strain>
        <tissue evidence="10">Whole organism</tissue>
    </source>
</reference>
<dbReference type="PROSITE" id="PS00640">
    <property type="entry name" value="THIOL_PROTEASE_ASN"/>
    <property type="match status" value="1"/>
</dbReference>
<evidence type="ECO:0000313" key="11">
    <source>
        <dbReference type="Proteomes" id="UP000249218"/>
    </source>
</evidence>
<keyword evidence="4" id="KW-0788">Thiol protease</keyword>
<keyword evidence="3" id="KW-0378">Hydrolase</keyword>
<name>A0A2W1BNW8_HELAM</name>
<organism evidence="10 11">
    <name type="scientific">Helicoverpa armigera</name>
    <name type="common">Cotton bollworm</name>
    <name type="synonym">Heliothis armigera</name>
    <dbReference type="NCBI Taxonomy" id="29058"/>
    <lineage>
        <taxon>Eukaryota</taxon>
        <taxon>Metazoa</taxon>
        <taxon>Ecdysozoa</taxon>
        <taxon>Arthropoda</taxon>
        <taxon>Hexapoda</taxon>
        <taxon>Insecta</taxon>
        <taxon>Pterygota</taxon>
        <taxon>Neoptera</taxon>
        <taxon>Endopterygota</taxon>
        <taxon>Lepidoptera</taxon>
        <taxon>Glossata</taxon>
        <taxon>Ditrysia</taxon>
        <taxon>Noctuoidea</taxon>
        <taxon>Noctuidae</taxon>
        <taxon>Heliothinae</taxon>
        <taxon>Helicoverpa</taxon>
    </lineage>
</organism>
<evidence type="ECO:0000313" key="10">
    <source>
        <dbReference type="EMBL" id="PZC76742.1"/>
    </source>
</evidence>
<feature type="domain" description="Cathepsin propeptide inhibitor" evidence="9">
    <location>
        <begin position="389"/>
        <end position="444"/>
    </location>
</feature>
<dbReference type="SUPFAM" id="SSF54001">
    <property type="entry name" value="Cysteine proteinases"/>
    <property type="match status" value="1"/>
</dbReference>
<dbReference type="InterPro" id="IPR000169">
    <property type="entry name" value="Pept_cys_AS"/>
</dbReference>
<keyword evidence="2" id="KW-0645">Protease</keyword>
<protein>
    <submittedName>
        <fullName evidence="10">Uncharacterized protein</fullName>
    </submittedName>
</protein>
<dbReference type="InterPro" id="IPR013128">
    <property type="entry name" value="Peptidase_C1A"/>
</dbReference>
<evidence type="ECO:0000256" key="6">
    <source>
        <dbReference type="ARBA" id="ARBA00023157"/>
    </source>
</evidence>
<dbReference type="PROSITE" id="PS00139">
    <property type="entry name" value="THIOL_PROTEASE_CYS"/>
    <property type="match status" value="1"/>
</dbReference>
<dbReference type="InterPro" id="IPR000668">
    <property type="entry name" value="Peptidase_C1A_C"/>
</dbReference>
<dbReference type="InterPro" id="IPR013201">
    <property type="entry name" value="Prot_inhib_I29"/>
</dbReference>
<feature type="domain" description="Peptidase C1A papain C-terminal" evidence="8">
    <location>
        <begin position="477"/>
        <end position="691"/>
    </location>
</feature>
<evidence type="ECO:0000256" key="2">
    <source>
        <dbReference type="ARBA" id="ARBA00022670"/>
    </source>
</evidence>
<keyword evidence="7" id="KW-0732">Signal</keyword>
<evidence type="ECO:0000256" key="5">
    <source>
        <dbReference type="ARBA" id="ARBA00023145"/>
    </source>
</evidence>
<comment type="similarity">
    <text evidence="1">Belongs to the peptidase C1 family.</text>
</comment>
<dbReference type="GO" id="GO:0006508">
    <property type="term" value="P:proteolysis"/>
    <property type="evidence" value="ECO:0007669"/>
    <property type="project" value="UniProtKB-KW"/>
</dbReference>
<dbReference type="Gene3D" id="3.90.70.10">
    <property type="entry name" value="Cysteine proteinases"/>
    <property type="match status" value="1"/>
</dbReference>
<dbReference type="CDD" id="cd02248">
    <property type="entry name" value="Peptidase_C1A"/>
    <property type="match status" value="1"/>
</dbReference>
<dbReference type="Pfam" id="PF08246">
    <property type="entry name" value="Inhibitor_I29"/>
    <property type="match status" value="1"/>
</dbReference>